<feature type="non-terminal residue" evidence="2">
    <location>
        <position position="214"/>
    </location>
</feature>
<dbReference type="AlphaFoldDB" id="A0A4U3K933"/>
<organism evidence="2 3">
    <name type="scientific">Enterococcus faecalis</name>
    <name type="common">Streptococcus faecalis</name>
    <dbReference type="NCBI Taxonomy" id="1351"/>
    <lineage>
        <taxon>Bacteria</taxon>
        <taxon>Bacillati</taxon>
        <taxon>Bacillota</taxon>
        <taxon>Bacilli</taxon>
        <taxon>Lactobacillales</taxon>
        <taxon>Enterococcaceae</taxon>
        <taxon>Enterococcus</taxon>
    </lineage>
</organism>
<feature type="domain" description="Fungal lipase-type" evidence="1">
    <location>
        <begin position="149"/>
        <end position="201"/>
    </location>
</feature>
<dbReference type="InterPro" id="IPR002921">
    <property type="entry name" value="Fungal_lipase-type"/>
</dbReference>
<protein>
    <recommendedName>
        <fullName evidence="1">Fungal lipase-type domain-containing protein</fullName>
    </recommendedName>
</protein>
<comment type="caution">
    <text evidence="2">The sequence shown here is derived from an EMBL/GenBank/DDBJ whole genome shotgun (WGS) entry which is preliminary data.</text>
</comment>
<proteinExistence type="predicted"/>
<accession>A0A4U3K933</accession>
<dbReference type="EMBL" id="SIYF01000739">
    <property type="protein sequence ID" value="TKK57885.1"/>
    <property type="molecule type" value="Genomic_DNA"/>
</dbReference>
<reference evidence="2 3" key="1">
    <citation type="submission" date="2019-02" db="EMBL/GenBank/DDBJ databases">
        <title>Bacteria dissemination in different level of health care in South Africa: the effectiveness of infections prevention and control.</title>
        <authorList>
            <person name="Shobo C."/>
            <person name="Amoako D.G."/>
            <person name="Allam M."/>
            <person name="Ismail A."/>
            <person name="Bester L.A."/>
            <person name="Essack S.Y."/>
        </authorList>
    </citation>
    <scope>NUCLEOTIDE SEQUENCE [LARGE SCALE GENOMIC DNA]</scope>
    <source>
        <strain evidence="2 3">2SIL2</strain>
    </source>
</reference>
<evidence type="ECO:0000259" key="1">
    <source>
        <dbReference type="Pfam" id="PF01764"/>
    </source>
</evidence>
<sequence>MNNLENFNCIYASLSESSYNGRPNAFPKYQNSKEKEEFNYSLDVIDEKGDRTKGGQNLPNNGIVYLQPDNTVKTIKEKNWVGRETFYKKGLLTDEKAGYNSYYVTDTPTLSPKTQHTYFATRGSDGVSMDVKKGWSGNNLNDWVNNNGSFTLFNAYLPQAKLANEAMHQKIMEMSAKAPNATMSITGHSLGTMISIQAVANLPQADLAKIDKVV</sequence>
<dbReference type="GO" id="GO:0006629">
    <property type="term" value="P:lipid metabolic process"/>
    <property type="evidence" value="ECO:0007669"/>
    <property type="project" value="InterPro"/>
</dbReference>
<dbReference type="RefSeq" id="WP_425277819.1">
    <property type="nucleotide sequence ID" value="NZ_SIYF01000739.1"/>
</dbReference>
<evidence type="ECO:0000313" key="3">
    <source>
        <dbReference type="Proteomes" id="UP000305511"/>
    </source>
</evidence>
<gene>
    <name evidence="2" type="ORF">EY666_19415</name>
</gene>
<dbReference type="Proteomes" id="UP000305511">
    <property type="component" value="Unassembled WGS sequence"/>
</dbReference>
<dbReference type="Pfam" id="PF01764">
    <property type="entry name" value="Lipase_3"/>
    <property type="match status" value="1"/>
</dbReference>
<dbReference type="SUPFAM" id="SSF53474">
    <property type="entry name" value="alpha/beta-Hydrolases"/>
    <property type="match status" value="1"/>
</dbReference>
<name>A0A4U3K933_ENTFL</name>
<dbReference type="InterPro" id="IPR029058">
    <property type="entry name" value="AB_hydrolase_fold"/>
</dbReference>
<evidence type="ECO:0000313" key="2">
    <source>
        <dbReference type="EMBL" id="TKK57885.1"/>
    </source>
</evidence>